<dbReference type="PANTHER" id="PTHR47331:SF5">
    <property type="entry name" value="RIBONUCLEASE H"/>
    <property type="match status" value="1"/>
</dbReference>
<dbReference type="AlphaFoldDB" id="A0A914AG25"/>
<reference evidence="2" key="1">
    <citation type="submission" date="2022-11" db="UniProtKB">
        <authorList>
            <consortium name="EnsemblMetazoa"/>
        </authorList>
    </citation>
    <scope>IDENTIFICATION</scope>
</reference>
<dbReference type="PANTHER" id="PTHR47331">
    <property type="entry name" value="PHD-TYPE DOMAIN-CONTAINING PROTEIN"/>
    <property type="match status" value="1"/>
</dbReference>
<dbReference type="InterPro" id="IPR040676">
    <property type="entry name" value="DUF5641"/>
</dbReference>
<dbReference type="SUPFAM" id="SSF53098">
    <property type="entry name" value="Ribonuclease H-like"/>
    <property type="match status" value="1"/>
</dbReference>
<accession>A0A914AG25</accession>
<evidence type="ECO:0000259" key="1">
    <source>
        <dbReference type="PROSITE" id="PS50994"/>
    </source>
</evidence>
<dbReference type="GO" id="GO:0015074">
    <property type="term" value="P:DNA integration"/>
    <property type="evidence" value="ECO:0007669"/>
    <property type="project" value="InterPro"/>
</dbReference>
<dbReference type="RefSeq" id="XP_038062324.1">
    <property type="nucleotide sequence ID" value="XM_038206396.1"/>
</dbReference>
<dbReference type="GeneID" id="119732792"/>
<dbReference type="InterPro" id="IPR012337">
    <property type="entry name" value="RNaseH-like_sf"/>
</dbReference>
<sequence>MDCFGPFITKQGRKEFKRYGLLFTCLSSRAVHVEMIDDLSSDAFINGLRCFIAVRGKVRQIRSDQGNNFVGAKNELILKELNVERITSYLAEQDCCFLMNVPCASHVGGVWERQIRTIRSVLSGVVALCPGRLDDSSLRTLFYEAMAIVNSRPLSVETINDPMSLEPLTPNHILTMKSSVPLPPPGKFVPQDMYLRKRWRRVQYLTEQFWSRWRKEYLQNLNRRQCWTKPRRNIKVGDIVLLLEPDVARNKWPLGVVVKTTAAKDGLVRKVQIQVGTKKLSQQGKRENKLAFLERPVQKLVLLLEST</sequence>
<organism evidence="2 3">
    <name type="scientific">Patiria miniata</name>
    <name type="common">Bat star</name>
    <name type="synonym">Asterina miniata</name>
    <dbReference type="NCBI Taxonomy" id="46514"/>
    <lineage>
        <taxon>Eukaryota</taxon>
        <taxon>Metazoa</taxon>
        <taxon>Echinodermata</taxon>
        <taxon>Eleutherozoa</taxon>
        <taxon>Asterozoa</taxon>
        <taxon>Asteroidea</taxon>
        <taxon>Valvatacea</taxon>
        <taxon>Valvatida</taxon>
        <taxon>Asterinidae</taxon>
        <taxon>Patiria</taxon>
    </lineage>
</organism>
<evidence type="ECO:0000313" key="3">
    <source>
        <dbReference type="Proteomes" id="UP000887568"/>
    </source>
</evidence>
<dbReference type="GO" id="GO:0003676">
    <property type="term" value="F:nucleic acid binding"/>
    <property type="evidence" value="ECO:0007669"/>
    <property type="project" value="InterPro"/>
</dbReference>
<feature type="domain" description="Integrase catalytic" evidence="1">
    <location>
        <begin position="1"/>
        <end position="178"/>
    </location>
</feature>
<dbReference type="Gene3D" id="3.30.420.10">
    <property type="entry name" value="Ribonuclease H-like superfamily/Ribonuclease H"/>
    <property type="match status" value="1"/>
</dbReference>
<keyword evidence="3" id="KW-1185">Reference proteome</keyword>
<protein>
    <recommendedName>
        <fullName evidence="1">Integrase catalytic domain-containing protein</fullName>
    </recommendedName>
</protein>
<dbReference type="InterPro" id="IPR036397">
    <property type="entry name" value="RNaseH_sf"/>
</dbReference>
<dbReference type="OrthoDB" id="8046937at2759"/>
<dbReference type="PROSITE" id="PS50994">
    <property type="entry name" value="INTEGRASE"/>
    <property type="match status" value="1"/>
</dbReference>
<dbReference type="Pfam" id="PF18701">
    <property type="entry name" value="DUF5641"/>
    <property type="match status" value="1"/>
</dbReference>
<dbReference type="OMA" id="PQDMYLR"/>
<proteinExistence type="predicted"/>
<name>A0A914AG25_PATMI</name>
<dbReference type="Proteomes" id="UP000887568">
    <property type="component" value="Unplaced"/>
</dbReference>
<evidence type="ECO:0000313" key="2">
    <source>
        <dbReference type="EnsemblMetazoa" id="XP_038062324.1"/>
    </source>
</evidence>
<dbReference type="InterPro" id="IPR001584">
    <property type="entry name" value="Integrase_cat-core"/>
</dbReference>
<dbReference type="EnsemblMetazoa" id="XM_038206396.1">
    <property type="protein sequence ID" value="XP_038062324.1"/>
    <property type="gene ID" value="LOC119732792"/>
</dbReference>